<keyword evidence="4" id="KW-1185">Reference proteome</keyword>
<feature type="coiled-coil region" evidence="1">
    <location>
        <begin position="192"/>
        <end position="271"/>
    </location>
</feature>
<evidence type="ECO:0000313" key="3">
    <source>
        <dbReference type="EMBL" id="KXB31162.1"/>
    </source>
</evidence>
<dbReference type="PANTHER" id="PTHR32114">
    <property type="entry name" value="ABC TRANSPORTER ABCH.3"/>
    <property type="match status" value="1"/>
</dbReference>
<feature type="coiled-coil region" evidence="1">
    <location>
        <begin position="836"/>
        <end position="863"/>
    </location>
</feature>
<dbReference type="Proteomes" id="UP000070186">
    <property type="component" value="Unassembled WGS sequence"/>
</dbReference>
<feature type="coiled-coil region" evidence="1">
    <location>
        <begin position="682"/>
        <end position="709"/>
    </location>
</feature>
<sequence>MKILSLRLKNLNSLKGEWRIDFTRPPFTDNCLFAITGPTGAGKSTLLDAICLALYHQTPRLKTISASDNDIMTRHTADCLAEVEFEVKGAVYRAFWSQRRSRDKIDGALQAPKVELATGDGTILSTQTNDKLKRVAEITGLDFPRFTKSMLLAQGGFAAFLNASANERAELLEELTGSEIYGDISRKVFEQARDAKGQLDQLKARAEGMELLTDDQRQEMQQEVGRLDRQLSDIQRQHQHAQAQRQWRIDLAQSEQEHKAAAARQEEANTALAAAAPELRRLADSEPAEALKPLHQNWQQAAAACRQSEGELQALHTQRTTLHGEQRQQHNQARYLATGLAEQAQSRWQQLQREGKQIDDFCAAHPQRAQLGERLGVWRQQFEQRAKLQQEIAAQQQALQKLEQEQAEQGRRLGAQSAAVDAAEKAKTAAESALQTAQTEQNQRLAGQTLAELRQHWQTEQTALARWQQLDNLARRQRELAAQQTTQAALLQQGRLKIEAQEKALVALREQHKELNGQVADKQKLLEQERRIQSLEAHRQKLQPGEACPLCGSAEHPAIGAYQALDVSATEAAFREKQAALEALTQKGLQAKAEQAASQATQHERQTQFDKNQQEIERNQTEWQERSAALNTVPVLGASDWQNPDTVQAGQRAAEQAIARLAERLQAADRGEQALTQARKTANDSALALQAARNQLTQLQQAVLSGQARQAELKQAEQTRRLELADLDNRLAGTLAAAGFEPPADPAPWLQDRDGEWQHWQQTQRRRQELGEALTRQQGLCETAQAQAALWEERWQALPAEAVLRSTDEKGQNPPADLAAALARCADEVARLGQALAALRGRQTQLESNLAQQKKALAEASTAWQTALDASPFADLAAFVGALLPAEERQRLLQLKEQRQQATQQAAALLKATKEKLLRLQATPPASNEGQAAVPGLPELDERLITLDTARRSISEQLGAQRALLASDEQRRQNQQALFAQIAAQTAEVDIWQRLDSLIGSAKGDKFRKFAQGLTLDHLLHLANRHLGRLHGRYLLRRKSTGELELDIIDSWQGEAARDTRTLSGGESFLVSLALALALSDLVSHKTSIDSLFLDEGFGTLDGDTLEIALNALDSLNASGKMIGVISHVEGMKERISAQIRVEKGGGVGYSRLSI</sequence>
<feature type="coiled-coil region" evidence="1">
    <location>
        <begin position="385"/>
        <end position="443"/>
    </location>
</feature>
<gene>
    <name evidence="3" type="ORF">AT959_10790</name>
</gene>
<feature type="coiled-coil region" evidence="1">
    <location>
        <begin position="491"/>
        <end position="525"/>
    </location>
</feature>
<dbReference type="EMBL" id="LODL01000019">
    <property type="protein sequence ID" value="KXB31162.1"/>
    <property type="molecule type" value="Genomic_DNA"/>
</dbReference>
<accession>A0A133XJP9</accession>
<keyword evidence="1" id="KW-0175">Coiled coil</keyword>
<evidence type="ECO:0000313" key="4">
    <source>
        <dbReference type="Proteomes" id="UP000070186"/>
    </source>
</evidence>
<dbReference type="Pfam" id="PF13476">
    <property type="entry name" value="AAA_23"/>
    <property type="match status" value="1"/>
</dbReference>
<evidence type="ECO:0000256" key="1">
    <source>
        <dbReference type="SAM" id="Coils"/>
    </source>
</evidence>
<dbReference type="RefSeq" id="WP_066882966.1">
    <property type="nucleotide sequence ID" value="NZ_LODL01000019.1"/>
</dbReference>
<reference evidence="3 4" key="1">
    <citation type="submission" date="2015-12" db="EMBL/GenBank/DDBJ databases">
        <title>Nitrous oxide reduction kinetics distinguish bacteria harboring typical versus atypical NosZ.</title>
        <authorList>
            <person name="Yoon S."/>
            <person name="Nissen S."/>
            <person name="Park D."/>
            <person name="Sanford R.A."/>
            <person name="Loeffler F.E."/>
        </authorList>
    </citation>
    <scope>NUCLEOTIDE SEQUENCE [LARGE SCALE GENOMIC DNA]</scope>
    <source>
        <strain evidence="3 4">ATCC BAA-841</strain>
    </source>
</reference>
<dbReference type="Gene3D" id="3.40.50.300">
    <property type="entry name" value="P-loop containing nucleotide triphosphate hydrolases"/>
    <property type="match status" value="2"/>
</dbReference>
<proteinExistence type="predicted"/>
<protein>
    <submittedName>
        <fullName evidence="3">Chromosome segregation protein SMC</fullName>
    </submittedName>
</protein>
<dbReference type="InterPro" id="IPR027417">
    <property type="entry name" value="P-loop_NTPase"/>
</dbReference>
<dbReference type="InterPro" id="IPR038729">
    <property type="entry name" value="Rad50/SbcC_AAA"/>
</dbReference>
<dbReference type="STRING" id="281362.AT959_10790"/>
<dbReference type="SUPFAM" id="SSF52540">
    <property type="entry name" value="P-loop containing nucleoside triphosphate hydrolases"/>
    <property type="match status" value="1"/>
</dbReference>
<dbReference type="Pfam" id="PF13558">
    <property type="entry name" value="SbcC_Walker_B"/>
    <property type="match status" value="1"/>
</dbReference>
<comment type="caution">
    <text evidence="3">The sequence shown here is derived from an EMBL/GenBank/DDBJ whole genome shotgun (WGS) entry which is preliminary data.</text>
</comment>
<name>A0A133XJP9_9RHOO</name>
<feature type="coiled-coil region" evidence="1">
    <location>
        <begin position="567"/>
        <end position="606"/>
    </location>
</feature>
<organism evidence="3 4">
    <name type="scientific">Dechloromonas denitrificans</name>
    <dbReference type="NCBI Taxonomy" id="281362"/>
    <lineage>
        <taxon>Bacteria</taxon>
        <taxon>Pseudomonadati</taxon>
        <taxon>Pseudomonadota</taxon>
        <taxon>Betaproteobacteria</taxon>
        <taxon>Rhodocyclales</taxon>
        <taxon>Azonexaceae</taxon>
        <taxon>Dechloromonas</taxon>
    </lineage>
</organism>
<dbReference type="GO" id="GO:0006302">
    <property type="term" value="P:double-strand break repair"/>
    <property type="evidence" value="ECO:0007669"/>
    <property type="project" value="InterPro"/>
</dbReference>
<dbReference type="NCBIfam" id="NF007600">
    <property type="entry name" value="PRK10246.1"/>
    <property type="match status" value="1"/>
</dbReference>
<feature type="domain" description="Rad50/SbcC-type AAA" evidence="2">
    <location>
        <begin position="5"/>
        <end position="232"/>
    </location>
</feature>
<dbReference type="PANTHER" id="PTHR32114:SF2">
    <property type="entry name" value="ABC TRANSPORTER ABCH.3"/>
    <property type="match status" value="1"/>
</dbReference>
<evidence type="ECO:0000259" key="2">
    <source>
        <dbReference type="Pfam" id="PF13476"/>
    </source>
</evidence>
<dbReference type="GO" id="GO:0016887">
    <property type="term" value="F:ATP hydrolysis activity"/>
    <property type="evidence" value="ECO:0007669"/>
    <property type="project" value="InterPro"/>
</dbReference>
<dbReference type="AlphaFoldDB" id="A0A133XJP9"/>